<protein>
    <submittedName>
        <fullName evidence="10">Signal transduction histidine kinase</fullName>
    </submittedName>
</protein>
<dbReference type="PANTHER" id="PTHR24421">
    <property type="entry name" value="NITRATE/NITRITE SENSOR PROTEIN NARX-RELATED"/>
    <property type="match status" value="1"/>
</dbReference>
<keyword evidence="6" id="KW-1133">Transmembrane helix</keyword>
<dbReference type="SUPFAM" id="SSF55874">
    <property type="entry name" value="ATPase domain of HSP90 chaperone/DNA topoisomerase II/histidine kinase"/>
    <property type="match status" value="1"/>
</dbReference>
<evidence type="ECO:0000256" key="1">
    <source>
        <dbReference type="ARBA" id="ARBA00004651"/>
    </source>
</evidence>
<dbReference type="Proteomes" id="UP000661607">
    <property type="component" value="Unassembled WGS sequence"/>
</dbReference>
<proteinExistence type="predicted"/>
<comment type="caution">
    <text evidence="10">The sequence shown here is derived from an EMBL/GenBank/DDBJ whole genome shotgun (WGS) entry which is preliminary data.</text>
</comment>
<dbReference type="Pfam" id="PF07730">
    <property type="entry name" value="HisKA_3"/>
    <property type="match status" value="1"/>
</dbReference>
<accession>A0ABR9KFS9</accession>
<dbReference type="InterPro" id="IPR036890">
    <property type="entry name" value="HATPase_C_sf"/>
</dbReference>
<evidence type="ECO:0000256" key="8">
    <source>
        <dbReference type="ARBA" id="ARBA00023136"/>
    </source>
</evidence>
<dbReference type="SMART" id="SM00387">
    <property type="entry name" value="HATPase_c"/>
    <property type="match status" value="1"/>
</dbReference>
<dbReference type="InterPro" id="IPR011712">
    <property type="entry name" value="Sig_transdc_His_kin_sub3_dim/P"/>
</dbReference>
<evidence type="ECO:0000259" key="9">
    <source>
        <dbReference type="PROSITE" id="PS50109"/>
    </source>
</evidence>
<sequence length="367" mass="40389">MAADAKPNGSPWDELAQSLEGERAAMLLAYEKELHEAGNPIVRERESRAQTLAQANATLTDLIRSLRDREVTMDTERGLLTRDIGESRAASRLDPRDSLRAAGTLFEIILAQVERRIAIEQGPLELLTLTALAVNESINTRIREAASAYTGYLLNIIHQAHLNERRRIARELHDRVGPGLSVAHRQLELFEMFDTSGPSRAASRAEKAKQAVGEAMHSLRAVTSELRFEDTVTSMEKALLTFTETLRTDEVTIRVSVNGDEAWAPPAVRDESFLVIREAIRNAVAHGDPGVVLARIDISPHDLRAFIEDDGIGFDTDRAGRSRSVGLSSMRERAELMGGTLNVSSWPGRGAHVELLVPLPGRREATG</sequence>
<keyword evidence="2" id="KW-1003">Cell membrane</keyword>
<dbReference type="InterPro" id="IPR003594">
    <property type="entry name" value="HATPase_dom"/>
</dbReference>
<evidence type="ECO:0000256" key="7">
    <source>
        <dbReference type="ARBA" id="ARBA00023012"/>
    </source>
</evidence>
<dbReference type="InterPro" id="IPR050482">
    <property type="entry name" value="Sensor_HK_TwoCompSys"/>
</dbReference>
<gene>
    <name evidence="10" type="ORF">H4W81_003282</name>
</gene>
<feature type="domain" description="Histidine kinase" evidence="9">
    <location>
        <begin position="275"/>
        <end position="361"/>
    </location>
</feature>
<keyword evidence="4" id="KW-0812">Transmembrane</keyword>
<keyword evidence="8" id="KW-0472">Membrane</keyword>
<evidence type="ECO:0000256" key="2">
    <source>
        <dbReference type="ARBA" id="ARBA00022475"/>
    </source>
</evidence>
<dbReference type="Gene3D" id="3.30.565.10">
    <property type="entry name" value="Histidine kinase-like ATPase, C-terminal domain"/>
    <property type="match status" value="1"/>
</dbReference>
<keyword evidence="11" id="KW-1185">Reference proteome</keyword>
<dbReference type="RefSeq" id="WP_192775572.1">
    <property type="nucleotide sequence ID" value="NZ_BAAASY010000007.1"/>
</dbReference>
<dbReference type="PROSITE" id="PS50109">
    <property type="entry name" value="HIS_KIN"/>
    <property type="match status" value="1"/>
</dbReference>
<comment type="subcellular location">
    <subcellularLocation>
        <location evidence="1">Cell membrane</location>
        <topology evidence="1">Multi-pass membrane protein</topology>
    </subcellularLocation>
</comment>
<name>A0ABR9KFS9_9ACTN</name>
<evidence type="ECO:0000256" key="3">
    <source>
        <dbReference type="ARBA" id="ARBA00022679"/>
    </source>
</evidence>
<dbReference type="PANTHER" id="PTHR24421:SF37">
    <property type="entry name" value="SENSOR HISTIDINE KINASE NARS"/>
    <property type="match status" value="1"/>
</dbReference>
<organism evidence="10 11">
    <name type="scientific">Nonomuraea africana</name>
    <dbReference type="NCBI Taxonomy" id="46171"/>
    <lineage>
        <taxon>Bacteria</taxon>
        <taxon>Bacillati</taxon>
        <taxon>Actinomycetota</taxon>
        <taxon>Actinomycetes</taxon>
        <taxon>Streptosporangiales</taxon>
        <taxon>Streptosporangiaceae</taxon>
        <taxon>Nonomuraea</taxon>
    </lineage>
</organism>
<keyword evidence="5 10" id="KW-0418">Kinase</keyword>
<keyword evidence="7" id="KW-0902">Two-component regulatory system</keyword>
<dbReference type="GO" id="GO:0016301">
    <property type="term" value="F:kinase activity"/>
    <property type="evidence" value="ECO:0007669"/>
    <property type="project" value="UniProtKB-KW"/>
</dbReference>
<reference evidence="10 11" key="1">
    <citation type="submission" date="2020-10" db="EMBL/GenBank/DDBJ databases">
        <title>Sequencing the genomes of 1000 actinobacteria strains.</title>
        <authorList>
            <person name="Klenk H.-P."/>
        </authorList>
    </citation>
    <scope>NUCLEOTIDE SEQUENCE [LARGE SCALE GENOMIC DNA]</scope>
    <source>
        <strain evidence="10 11">DSM 43748</strain>
    </source>
</reference>
<evidence type="ECO:0000256" key="4">
    <source>
        <dbReference type="ARBA" id="ARBA00022692"/>
    </source>
</evidence>
<evidence type="ECO:0000256" key="6">
    <source>
        <dbReference type="ARBA" id="ARBA00022989"/>
    </source>
</evidence>
<keyword evidence="3" id="KW-0808">Transferase</keyword>
<dbReference type="Pfam" id="PF02518">
    <property type="entry name" value="HATPase_c"/>
    <property type="match status" value="1"/>
</dbReference>
<dbReference type="InterPro" id="IPR005467">
    <property type="entry name" value="His_kinase_dom"/>
</dbReference>
<dbReference type="EMBL" id="JADBEF010000001">
    <property type="protein sequence ID" value="MBE1560503.1"/>
    <property type="molecule type" value="Genomic_DNA"/>
</dbReference>
<dbReference type="Gene3D" id="1.20.5.1930">
    <property type="match status" value="1"/>
</dbReference>
<evidence type="ECO:0000313" key="11">
    <source>
        <dbReference type="Proteomes" id="UP000661607"/>
    </source>
</evidence>
<evidence type="ECO:0000313" key="10">
    <source>
        <dbReference type="EMBL" id="MBE1560503.1"/>
    </source>
</evidence>
<dbReference type="CDD" id="cd16917">
    <property type="entry name" value="HATPase_UhpB-NarQ-NarX-like"/>
    <property type="match status" value="1"/>
</dbReference>
<evidence type="ECO:0000256" key="5">
    <source>
        <dbReference type="ARBA" id="ARBA00022777"/>
    </source>
</evidence>